<proteinExistence type="predicted"/>
<dbReference type="InterPro" id="IPR018755">
    <property type="entry name" value="Phage_Mu_Gp48"/>
</dbReference>
<evidence type="ECO:0000313" key="2">
    <source>
        <dbReference type="Proteomes" id="UP000619101"/>
    </source>
</evidence>
<protein>
    <submittedName>
        <fullName evidence="1">DUF2313 domain-containing protein</fullName>
    </submittedName>
</protein>
<gene>
    <name evidence="1" type="ORF">H9635_10000</name>
</gene>
<keyword evidence="2" id="KW-1185">Reference proteome</keyword>
<organism evidence="1 2">
    <name type="scientific">Solibacillus faecavium</name>
    <dbReference type="NCBI Taxonomy" id="2762221"/>
    <lineage>
        <taxon>Bacteria</taxon>
        <taxon>Bacillati</taxon>
        <taxon>Bacillota</taxon>
        <taxon>Bacilli</taxon>
        <taxon>Bacillales</taxon>
        <taxon>Caryophanaceae</taxon>
        <taxon>Solibacillus</taxon>
    </lineage>
</organism>
<dbReference type="EMBL" id="JACSPZ010000004">
    <property type="protein sequence ID" value="MBD8037077.1"/>
    <property type="molecule type" value="Genomic_DNA"/>
</dbReference>
<comment type="caution">
    <text evidence="1">The sequence shown here is derived from an EMBL/GenBank/DDBJ whole genome shotgun (WGS) entry which is preliminary data.</text>
</comment>
<sequence>MAREVDFLGYLPQIFKEIEEIQAVALVETPILNGLWQKIEDILNDQFIVTATDSGLSRLEKMLKLNVPATDTIETRRFRLLSRYQEQAPYTNKVLKQLLDSLLGEGKYYYERNVAEKWLKVKLELTVKGQFEAVELMLERITPQNMILTVELRYNQHIMLTRYTHAQLAAFTHKHLREDVLN</sequence>
<accession>A0ABR8XYS6</accession>
<name>A0ABR8XYS6_9BACL</name>
<dbReference type="RefSeq" id="WP_191700136.1">
    <property type="nucleotide sequence ID" value="NZ_JACSPZ010000004.1"/>
</dbReference>
<reference evidence="1 2" key="1">
    <citation type="submission" date="2020-08" db="EMBL/GenBank/DDBJ databases">
        <title>A Genomic Blueprint of the Chicken Gut Microbiome.</title>
        <authorList>
            <person name="Gilroy R."/>
            <person name="Ravi A."/>
            <person name="Getino M."/>
            <person name="Pursley I."/>
            <person name="Horton D.L."/>
            <person name="Alikhan N.-F."/>
            <person name="Baker D."/>
            <person name="Gharbi K."/>
            <person name="Hall N."/>
            <person name="Watson M."/>
            <person name="Adriaenssens E.M."/>
            <person name="Foster-Nyarko E."/>
            <person name="Jarju S."/>
            <person name="Secka A."/>
            <person name="Antonio M."/>
            <person name="Oren A."/>
            <person name="Chaudhuri R."/>
            <person name="La Ragione R.M."/>
            <person name="Hildebrand F."/>
            <person name="Pallen M.J."/>
        </authorList>
    </citation>
    <scope>NUCLEOTIDE SEQUENCE [LARGE SCALE GENOMIC DNA]</scope>
    <source>
        <strain evidence="1 2">A46</strain>
    </source>
</reference>
<dbReference type="Pfam" id="PF10076">
    <property type="entry name" value="Phage_Mu_Gp48"/>
    <property type="match status" value="1"/>
</dbReference>
<dbReference type="Proteomes" id="UP000619101">
    <property type="component" value="Unassembled WGS sequence"/>
</dbReference>
<evidence type="ECO:0000313" key="1">
    <source>
        <dbReference type="EMBL" id="MBD8037077.1"/>
    </source>
</evidence>